<feature type="transmembrane region" description="Helical" evidence="1">
    <location>
        <begin position="6"/>
        <end position="24"/>
    </location>
</feature>
<dbReference type="EMBL" id="CP000828">
    <property type="protein sequence ID" value="ABW26218.1"/>
    <property type="molecule type" value="Genomic_DNA"/>
</dbReference>
<keyword evidence="1" id="KW-0472">Membrane</keyword>
<dbReference type="OrthoDB" id="9839349at2"/>
<evidence type="ECO:0000313" key="3">
    <source>
        <dbReference type="Proteomes" id="UP000000268"/>
    </source>
</evidence>
<feature type="transmembrane region" description="Helical" evidence="1">
    <location>
        <begin position="76"/>
        <end position="95"/>
    </location>
</feature>
<organism evidence="2 3">
    <name type="scientific">Acaryochloris marina (strain MBIC 11017)</name>
    <dbReference type="NCBI Taxonomy" id="329726"/>
    <lineage>
        <taxon>Bacteria</taxon>
        <taxon>Bacillati</taxon>
        <taxon>Cyanobacteriota</taxon>
        <taxon>Cyanophyceae</taxon>
        <taxon>Acaryochloridales</taxon>
        <taxon>Acaryochloridaceae</taxon>
        <taxon>Acaryochloris</taxon>
    </lineage>
</organism>
<dbReference type="AlphaFoldDB" id="B0C302"/>
<sequence length="99" mass="10985">MDQGKAPITVFLSLILGVLAYFLWSKTPIGHHIVFKQSEILRGDIAKISVVPNTFTNLRIYLFAYSVKQTFFWVKLLGPFVAAAGLLILAATALFSPEE</sequence>
<dbReference type="STRING" id="329726.AM1_1181"/>
<evidence type="ECO:0000313" key="2">
    <source>
        <dbReference type="EMBL" id="ABW26218.1"/>
    </source>
</evidence>
<dbReference type="KEGG" id="amr:AM1_1181"/>
<dbReference type="RefSeq" id="WP_012161767.1">
    <property type="nucleotide sequence ID" value="NC_009925.1"/>
</dbReference>
<keyword evidence="1" id="KW-0812">Transmembrane</keyword>
<reference evidence="2 3" key="1">
    <citation type="journal article" date="2008" name="Proc. Natl. Acad. Sci. U.S.A.">
        <title>Niche adaptation and genome expansion in the chlorophyll d-producing cyanobacterium Acaryochloris marina.</title>
        <authorList>
            <person name="Swingley W.D."/>
            <person name="Chen M."/>
            <person name="Cheung P.C."/>
            <person name="Conrad A.L."/>
            <person name="Dejesa L.C."/>
            <person name="Hao J."/>
            <person name="Honchak B.M."/>
            <person name="Karbach L.E."/>
            <person name="Kurdoglu A."/>
            <person name="Lahiri S."/>
            <person name="Mastrian S.D."/>
            <person name="Miyashita H."/>
            <person name="Page L."/>
            <person name="Ramakrishna P."/>
            <person name="Satoh S."/>
            <person name="Sattley W.M."/>
            <person name="Shimada Y."/>
            <person name="Taylor H.L."/>
            <person name="Tomo T."/>
            <person name="Tsuchiya T."/>
            <person name="Wang Z.T."/>
            <person name="Raymond J."/>
            <person name="Mimuro M."/>
            <person name="Blankenship R.E."/>
            <person name="Touchman J.W."/>
        </authorList>
    </citation>
    <scope>NUCLEOTIDE SEQUENCE [LARGE SCALE GENOMIC DNA]</scope>
    <source>
        <strain evidence="3">MBIC 11017</strain>
    </source>
</reference>
<dbReference type="HOGENOM" id="CLU_2313957_0_0_3"/>
<dbReference type="Proteomes" id="UP000000268">
    <property type="component" value="Chromosome"/>
</dbReference>
<protein>
    <submittedName>
        <fullName evidence="2">Uncharacterized protein</fullName>
    </submittedName>
</protein>
<keyword evidence="3" id="KW-1185">Reference proteome</keyword>
<gene>
    <name evidence="2" type="ordered locus">AM1_1181</name>
</gene>
<evidence type="ECO:0000256" key="1">
    <source>
        <dbReference type="SAM" id="Phobius"/>
    </source>
</evidence>
<accession>B0C302</accession>
<proteinExistence type="predicted"/>
<keyword evidence="1" id="KW-1133">Transmembrane helix</keyword>
<name>B0C302_ACAM1</name>